<evidence type="ECO:0000313" key="1">
    <source>
        <dbReference type="EMBL" id="QTR04702.1"/>
    </source>
</evidence>
<dbReference type="PROSITE" id="PS51365">
    <property type="entry name" value="RENAL_DIPEPTIDASE_2"/>
    <property type="match status" value="1"/>
</dbReference>
<sequence>MASTAARGRAEELLSRVPLVDGHNDLPWALRAAWEEGHIGEKSTPPGASSAVRQVDLRALQPRFQTDFLRSRRGRLGMQFWSVWVPCRLAGDAAVTAVLEQVELVRELCAAYPDVLGFATTADEAERVFAEGRIASLLGAEGGHSINSSLGVLRALRRAGVRYMTLTHNENTPWADSATDTPEHGGLTPFGVEVVREMNRVGMLVDLSHVAETTMNAALDASTRPVVFSHSSCRAVADHPRNVPDAVLERLAANGGVCMVTFVPAFVSRAYAEWDARLREAMAAAGARHNDLEAREAFLASWDGPRPPAVGLADVVAHVEHAREVAGIDHIGLGGDYDGVREQPEGLADVSGYPGLIGALLERGWSEDECAKLAGANALRVLRDNE</sequence>
<dbReference type="AlphaFoldDB" id="A0A8T8I1J7"/>
<dbReference type="RefSeq" id="WP_204841560.1">
    <property type="nucleotide sequence ID" value="NZ_JAFBCL010000001.1"/>
</dbReference>
<dbReference type="Pfam" id="PF01244">
    <property type="entry name" value="Peptidase_M19"/>
    <property type="match status" value="1"/>
</dbReference>
<dbReference type="PANTHER" id="PTHR10443:SF12">
    <property type="entry name" value="DIPEPTIDASE"/>
    <property type="match status" value="1"/>
</dbReference>
<gene>
    <name evidence="1" type="ORF">J7S33_07685</name>
</gene>
<dbReference type="InterPro" id="IPR032466">
    <property type="entry name" value="Metal_Hydrolase"/>
</dbReference>
<proteinExistence type="predicted"/>
<evidence type="ECO:0000313" key="2">
    <source>
        <dbReference type="Proteomes" id="UP000671828"/>
    </source>
</evidence>
<dbReference type="SUPFAM" id="SSF51556">
    <property type="entry name" value="Metallo-dependent hydrolases"/>
    <property type="match status" value="1"/>
</dbReference>
<dbReference type="GO" id="GO:0006508">
    <property type="term" value="P:proteolysis"/>
    <property type="evidence" value="ECO:0007669"/>
    <property type="project" value="InterPro"/>
</dbReference>
<organism evidence="1 2">
    <name type="scientific">Saccharothrix algeriensis</name>
    <dbReference type="NCBI Taxonomy" id="173560"/>
    <lineage>
        <taxon>Bacteria</taxon>
        <taxon>Bacillati</taxon>
        <taxon>Actinomycetota</taxon>
        <taxon>Actinomycetes</taxon>
        <taxon>Pseudonocardiales</taxon>
        <taxon>Pseudonocardiaceae</taxon>
        <taxon>Saccharothrix</taxon>
    </lineage>
</organism>
<dbReference type="InterPro" id="IPR008257">
    <property type="entry name" value="Pept_M19"/>
</dbReference>
<accession>A0A8T8I1J7</accession>
<reference evidence="1" key="1">
    <citation type="submission" date="2021-04" db="EMBL/GenBank/DDBJ databases">
        <title>Saccharothrix algeriensis WGS.</title>
        <authorList>
            <person name="Stuskova K."/>
            <person name="Hakalova E."/>
            <person name="Tebbal A.B."/>
            <person name="Eichmeier A."/>
        </authorList>
    </citation>
    <scope>NUCLEOTIDE SEQUENCE</scope>
    <source>
        <strain evidence="1">NRRL B-24137</strain>
    </source>
</reference>
<dbReference type="EMBL" id="CP072788">
    <property type="protein sequence ID" value="QTR04702.1"/>
    <property type="molecule type" value="Genomic_DNA"/>
</dbReference>
<dbReference type="PANTHER" id="PTHR10443">
    <property type="entry name" value="MICROSOMAL DIPEPTIDASE"/>
    <property type="match status" value="1"/>
</dbReference>
<protein>
    <submittedName>
        <fullName evidence="1">Dipeptidase</fullName>
    </submittedName>
</protein>
<dbReference type="CDD" id="cd01301">
    <property type="entry name" value="rDP_like"/>
    <property type="match status" value="1"/>
</dbReference>
<name>A0A8T8I1J7_9PSEU</name>
<dbReference type="Proteomes" id="UP000671828">
    <property type="component" value="Chromosome"/>
</dbReference>
<dbReference type="Gene3D" id="3.20.20.140">
    <property type="entry name" value="Metal-dependent hydrolases"/>
    <property type="match status" value="1"/>
</dbReference>
<dbReference type="GO" id="GO:0070573">
    <property type="term" value="F:metallodipeptidase activity"/>
    <property type="evidence" value="ECO:0007669"/>
    <property type="project" value="InterPro"/>
</dbReference>